<protein>
    <submittedName>
        <fullName evidence="1">Uncharacterized protein</fullName>
    </submittedName>
</protein>
<sequence>MWNSSGSLIKSDIAQKMHLCVTKFRCNL</sequence>
<reference evidence="1" key="1">
    <citation type="submission" date="2014-11" db="EMBL/GenBank/DDBJ databases">
        <authorList>
            <person name="Amaro Gonzalez C."/>
        </authorList>
    </citation>
    <scope>NUCLEOTIDE SEQUENCE</scope>
</reference>
<evidence type="ECO:0000313" key="1">
    <source>
        <dbReference type="EMBL" id="JAH86078.1"/>
    </source>
</evidence>
<name>A0A0E9W9B1_ANGAN</name>
<dbReference type="AlphaFoldDB" id="A0A0E9W9B1"/>
<organism evidence="1">
    <name type="scientific">Anguilla anguilla</name>
    <name type="common">European freshwater eel</name>
    <name type="synonym">Muraena anguilla</name>
    <dbReference type="NCBI Taxonomy" id="7936"/>
    <lineage>
        <taxon>Eukaryota</taxon>
        <taxon>Metazoa</taxon>
        <taxon>Chordata</taxon>
        <taxon>Craniata</taxon>
        <taxon>Vertebrata</taxon>
        <taxon>Euteleostomi</taxon>
        <taxon>Actinopterygii</taxon>
        <taxon>Neopterygii</taxon>
        <taxon>Teleostei</taxon>
        <taxon>Anguilliformes</taxon>
        <taxon>Anguillidae</taxon>
        <taxon>Anguilla</taxon>
    </lineage>
</organism>
<proteinExistence type="predicted"/>
<dbReference type="EMBL" id="GBXM01022499">
    <property type="protein sequence ID" value="JAH86078.1"/>
    <property type="molecule type" value="Transcribed_RNA"/>
</dbReference>
<reference evidence="1" key="2">
    <citation type="journal article" date="2015" name="Fish Shellfish Immunol.">
        <title>Early steps in the European eel (Anguilla anguilla)-Vibrio vulnificus interaction in the gills: Role of the RtxA13 toxin.</title>
        <authorList>
            <person name="Callol A."/>
            <person name="Pajuelo D."/>
            <person name="Ebbesson L."/>
            <person name="Teles M."/>
            <person name="MacKenzie S."/>
            <person name="Amaro C."/>
        </authorList>
    </citation>
    <scope>NUCLEOTIDE SEQUENCE</scope>
</reference>
<accession>A0A0E9W9B1</accession>